<evidence type="ECO:0000313" key="7">
    <source>
        <dbReference type="EMBL" id="TBW34499.1"/>
    </source>
</evidence>
<name>A0A4Q9VJC5_9HYPH</name>
<dbReference type="GO" id="GO:0046872">
    <property type="term" value="F:metal ion binding"/>
    <property type="evidence" value="ECO:0007669"/>
    <property type="project" value="UniProtKB-KW"/>
</dbReference>
<gene>
    <name evidence="7" type="ORF">EYW49_18100</name>
</gene>
<reference evidence="7 8" key="1">
    <citation type="submission" date="2019-02" db="EMBL/GenBank/DDBJ databases">
        <title>Siculibacillus lacustris gen. nov., sp. nov., a new rosette-forming bacterium isolated from a freshwater crater lake (Lake St. Ana, Romania).</title>
        <authorList>
            <person name="Felfoldi T."/>
            <person name="Marton Z."/>
            <person name="Szabo A."/>
            <person name="Mentes A."/>
            <person name="Boka K."/>
            <person name="Marialigeti K."/>
            <person name="Mathe I."/>
            <person name="Koncz M."/>
            <person name="Schumann P."/>
            <person name="Toth E."/>
        </authorList>
    </citation>
    <scope>NUCLEOTIDE SEQUENCE [LARGE SCALE GENOMIC DNA]</scope>
    <source>
        <strain evidence="7 8">SA-279</strain>
    </source>
</reference>
<organism evidence="7 8">
    <name type="scientific">Siculibacillus lacustris</name>
    <dbReference type="NCBI Taxonomy" id="1549641"/>
    <lineage>
        <taxon>Bacteria</taxon>
        <taxon>Pseudomonadati</taxon>
        <taxon>Pseudomonadota</taxon>
        <taxon>Alphaproteobacteria</taxon>
        <taxon>Hyphomicrobiales</taxon>
        <taxon>Ancalomicrobiaceae</taxon>
        <taxon>Siculibacillus</taxon>
    </lineage>
</organism>
<dbReference type="PROSITE" id="PS51352">
    <property type="entry name" value="THIOREDOXIN_2"/>
    <property type="match status" value="1"/>
</dbReference>
<dbReference type="Proteomes" id="UP000292781">
    <property type="component" value="Unassembled WGS sequence"/>
</dbReference>
<keyword evidence="5" id="KW-0812">Transmembrane</keyword>
<evidence type="ECO:0000256" key="4">
    <source>
        <dbReference type="PIRSR" id="PIRSR603782-2"/>
    </source>
</evidence>
<dbReference type="PANTHER" id="PTHR12151">
    <property type="entry name" value="ELECTRON TRANSPORT PROTIN SCO1/SENC FAMILY MEMBER"/>
    <property type="match status" value="1"/>
</dbReference>
<feature type="binding site" evidence="3">
    <location>
        <position position="83"/>
    </location>
    <ligand>
        <name>Cu cation</name>
        <dbReference type="ChEBI" id="CHEBI:23378"/>
    </ligand>
</feature>
<protein>
    <submittedName>
        <fullName evidence="7">SCO family protein</fullName>
    </submittedName>
</protein>
<feature type="transmembrane region" description="Helical" evidence="5">
    <location>
        <begin position="7"/>
        <end position="28"/>
    </location>
</feature>
<comment type="similarity">
    <text evidence="1">Belongs to the SCO1/2 family.</text>
</comment>
<sequence>MTLLQKFRAVVWAAIVVLIVGLAVRYAVRDTIPPDQVPAMRPVSGIGGPFAMVDQQGRPFTEADLKGRATAMFFGYTYCPDVCPTTLLEASQWMAQLGADAERFRVVFVTVDPERDTPAKLAEYLGSFDPRFVGLSGDRAATDKILAAYRVFARKVEGKDGDYTMDHTAATYLLDAEGRFVGVINFQEPTDKALAKIRNLITRR</sequence>
<evidence type="ECO:0000256" key="5">
    <source>
        <dbReference type="SAM" id="Phobius"/>
    </source>
</evidence>
<dbReference type="CDD" id="cd02968">
    <property type="entry name" value="SCO"/>
    <property type="match status" value="1"/>
</dbReference>
<feature type="domain" description="Thioredoxin" evidence="6">
    <location>
        <begin position="41"/>
        <end position="204"/>
    </location>
</feature>
<dbReference type="InterPro" id="IPR036249">
    <property type="entry name" value="Thioredoxin-like_sf"/>
</dbReference>
<dbReference type="InterPro" id="IPR013766">
    <property type="entry name" value="Thioredoxin_domain"/>
</dbReference>
<feature type="disulfide bond" description="Redox-active" evidence="4">
    <location>
        <begin position="79"/>
        <end position="83"/>
    </location>
</feature>
<evidence type="ECO:0000256" key="3">
    <source>
        <dbReference type="PIRSR" id="PIRSR603782-1"/>
    </source>
</evidence>
<dbReference type="SUPFAM" id="SSF52833">
    <property type="entry name" value="Thioredoxin-like"/>
    <property type="match status" value="1"/>
</dbReference>
<keyword evidence="5" id="KW-1133">Transmembrane helix</keyword>
<keyword evidence="5" id="KW-0472">Membrane</keyword>
<dbReference type="FunFam" id="3.40.30.10:FF:000013">
    <property type="entry name" value="Blast:Protein SCO1 homolog, mitochondrial"/>
    <property type="match status" value="1"/>
</dbReference>
<dbReference type="PANTHER" id="PTHR12151:SF25">
    <property type="entry name" value="LINALOOL DEHYDRATASE_ISOMERASE DOMAIN-CONTAINING PROTEIN"/>
    <property type="match status" value="1"/>
</dbReference>
<feature type="binding site" evidence="3">
    <location>
        <position position="79"/>
    </location>
    <ligand>
        <name>Cu cation</name>
        <dbReference type="ChEBI" id="CHEBI:23378"/>
    </ligand>
</feature>
<feature type="binding site" evidence="3">
    <location>
        <position position="167"/>
    </location>
    <ligand>
        <name>Cu cation</name>
        <dbReference type="ChEBI" id="CHEBI:23378"/>
    </ligand>
</feature>
<keyword evidence="4" id="KW-1015">Disulfide bond</keyword>
<keyword evidence="2 3" id="KW-0186">Copper</keyword>
<dbReference type="Gene3D" id="3.40.30.10">
    <property type="entry name" value="Glutaredoxin"/>
    <property type="match status" value="1"/>
</dbReference>
<dbReference type="Pfam" id="PF02630">
    <property type="entry name" value="SCO1-SenC"/>
    <property type="match status" value="1"/>
</dbReference>
<evidence type="ECO:0000256" key="1">
    <source>
        <dbReference type="ARBA" id="ARBA00010996"/>
    </source>
</evidence>
<keyword evidence="8" id="KW-1185">Reference proteome</keyword>
<evidence type="ECO:0000313" key="8">
    <source>
        <dbReference type="Proteomes" id="UP000292781"/>
    </source>
</evidence>
<dbReference type="RefSeq" id="WP_131311037.1">
    <property type="nucleotide sequence ID" value="NZ_SJFN01000033.1"/>
</dbReference>
<dbReference type="AlphaFoldDB" id="A0A4Q9VJC5"/>
<evidence type="ECO:0000259" key="6">
    <source>
        <dbReference type="PROSITE" id="PS51352"/>
    </source>
</evidence>
<comment type="caution">
    <text evidence="7">The sequence shown here is derived from an EMBL/GenBank/DDBJ whole genome shotgun (WGS) entry which is preliminary data.</text>
</comment>
<dbReference type="OrthoDB" id="9790194at2"/>
<keyword evidence="3" id="KW-0479">Metal-binding</keyword>
<dbReference type="EMBL" id="SJFN01000033">
    <property type="protein sequence ID" value="TBW34499.1"/>
    <property type="molecule type" value="Genomic_DNA"/>
</dbReference>
<proteinExistence type="inferred from homology"/>
<dbReference type="InterPro" id="IPR003782">
    <property type="entry name" value="SCO1/SenC"/>
</dbReference>
<evidence type="ECO:0000256" key="2">
    <source>
        <dbReference type="ARBA" id="ARBA00023008"/>
    </source>
</evidence>
<accession>A0A4Q9VJC5</accession>